<protein>
    <submittedName>
        <fullName evidence="1">Uncharacterized protein</fullName>
    </submittedName>
</protein>
<comment type="caution">
    <text evidence="1">The sequence shown here is derived from an EMBL/GenBank/DDBJ whole genome shotgun (WGS) entry which is preliminary data.</text>
</comment>
<evidence type="ECO:0000313" key="1">
    <source>
        <dbReference type="EMBL" id="KAF1002478.1"/>
    </source>
</evidence>
<dbReference type="Proteomes" id="UP000593563">
    <property type="component" value="Unassembled WGS sequence"/>
</dbReference>
<organism evidence="1 2">
    <name type="scientific">Apium graveolens</name>
    <name type="common">Celery</name>
    <dbReference type="NCBI Taxonomy" id="4045"/>
    <lineage>
        <taxon>Eukaryota</taxon>
        <taxon>Viridiplantae</taxon>
        <taxon>Streptophyta</taxon>
        <taxon>Embryophyta</taxon>
        <taxon>Tracheophyta</taxon>
        <taxon>Spermatophyta</taxon>
        <taxon>Magnoliopsida</taxon>
        <taxon>eudicotyledons</taxon>
        <taxon>Gunneridae</taxon>
        <taxon>Pentapetalae</taxon>
        <taxon>asterids</taxon>
        <taxon>campanulids</taxon>
        <taxon>Apiales</taxon>
        <taxon>Apiaceae</taxon>
        <taxon>Apioideae</taxon>
        <taxon>apioid superclade</taxon>
        <taxon>Apieae</taxon>
        <taxon>Apium</taxon>
    </lineage>
</organism>
<reference evidence="1" key="1">
    <citation type="submission" date="2020-01" db="EMBL/GenBank/DDBJ databases">
        <title>The Celery Genome Sequence Reveals Sequential Paleo-tetraploidization, Resistance Gene Elimination, Karyotype Evolution, and Functional Innovation in Apiales.</title>
        <authorList>
            <person name="Song X."/>
        </authorList>
    </citation>
    <scope>NUCLEOTIDE SEQUENCE</scope>
    <source>
        <tissue evidence="1">Leaf</tissue>
    </source>
</reference>
<evidence type="ECO:0000313" key="2">
    <source>
        <dbReference type="Proteomes" id="UP000593563"/>
    </source>
</evidence>
<name>A0A6L5BAF4_APIGR</name>
<keyword evidence="2" id="KW-1185">Reference proteome</keyword>
<dbReference type="AlphaFoldDB" id="A0A6L5BAF4"/>
<accession>A0A6L5BAF4</accession>
<dbReference type="EMBL" id="WRXP01001132">
    <property type="protein sequence ID" value="KAF1002478.1"/>
    <property type="molecule type" value="Genomic_DNA"/>
</dbReference>
<proteinExistence type="predicted"/>
<sequence>MEKYTNSTDDNSDVKAVIMPRADSEIPFHASYISTCTMTGQIKELEQQGSSGAMEMERERLKLDYKRSTQMLQQWKKMYENSNQFCVNELLDGDHSRGPAA</sequence>
<gene>
    <name evidence="1" type="ORF">AG4045_009393</name>
</gene>